<dbReference type="EMBL" id="JPMD01000010">
    <property type="protein sequence ID" value="KEZ87616.1"/>
    <property type="molecule type" value="Genomic_DNA"/>
</dbReference>
<evidence type="ECO:0000313" key="11">
    <source>
        <dbReference type="Proteomes" id="UP000028542"/>
    </source>
</evidence>
<evidence type="ECO:0000256" key="4">
    <source>
        <dbReference type="ARBA" id="ARBA00022679"/>
    </source>
</evidence>
<evidence type="ECO:0000256" key="6">
    <source>
        <dbReference type="ARBA" id="ARBA00022989"/>
    </source>
</evidence>
<dbReference type="AlphaFoldDB" id="A0A084JF82"/>
<comment type="caution">
    <text evidence="10">The sequence shown here is derived from an EMBL/GenBank/DDBJ whole genome shotgun (WGS) entry which is preliminary data.</text>
</comment>
<evidence type="ECO:0000256" key="2">
    <source>
        <dbReference type="ARBA" id="ARBA00006464"/>
    </source>
</evidence>
<sequence length="220" mass="25151">MLEPKVEYSNLSINVKEEKIVYKILKRTIDIIGSLLGLIILSPIFLILSIVVKADSPGPIFFAHKRLGYNGNLIRIYKFRTMVINAEELLNNLSPEQKEEFAKNFKLESDPRITKVGNFLRKSSLDELPQLLNILKGELSIVGPRPIVEKELKNYGIYGEKLLSVKPGLTGNWQANGRSDTTYEERVEMDMQYIDNRSIFMDIKIIFKTFSAVIKKQGAR</sequence>
<evidence type="ECO:0000256" key="3">
    <source>
        <dbReference type="ARBA" id="ARBA00022475"/>
    </source>
</evidence>
<comment type="subcellular location">
    <subcellularLocation>
        <location evidence="1">Cell membrane</location>
    </subcellularLocation>
</comment>
<dbReference type="eggNOG" id="COG2148">
    <property type="taxonomic scope" value="Bacteria"/>
</dbReference>
<reference evidence="10 11" key="1">
    <citation type="submission" date="2014-07" db="EMBL/GenBank/DDBJ databases">
        <title>Draft genome of Clostridium sulfidigenes 113A isolated from sediments associated with methane hydrate from Krishna Godavari basin.</title>
        <authorList>
            <person name="Honkalas V.S."/>
            <person name="Dabir A.P."/>
            <person name="Arora P."/>
            <person name="Dhakephalkar P.K."/>
        </authorList>
    </citation>
    <scope>NUCLEOTIDE SEQUENCE [LARGE SCALE GENOMIC DNA]</scope>
    <source>
        <strain evidence="10 11">113A</strain>
    </source>
</reference>
<feature type="transmembrane region" description="Helical" evidence="8">
    <location>
        <begin position="29"/>
        <end position="52"/>
    </location>
</feature>
<proteinExistence type="inferred from homology"/>
<keyword evidence="7 8" id="KW-0472">Membrane</keyword>
<dbReference type="GO" id="GO:0016780">
    <property type="term" value="F:phosphotransferase activity, for other substituted phosphate groups"/>
    <property type="evidence" value="ECO:0007669"/>
    <property type="project" value="TreeGrafter"/>
</dbReference>
<feature type="domain" description="Bacterial sugar transferase" evidence="9">
    <location>
        <begin position="26"/>
        <end position="215"/>
    </location>
</feature>
<keyword evidence="6 8" id="KW-1133">Transmembrane helix</keyword>
<protein>
    <submittedName>
        <fullName evidence="10">Exopolysaccharide biosynthesis protein</fullName>
    </submittedName>
</protein>
<dbReference type="Proteomes" id="UP000028542">
    <property type="component" value="Unassembled WGS sequence"/>
</dbReference>
<dbReference type="Pfam" id="PF02397">
    <property type="entry name" value="Bac_transf"/>
    <property type="match status" value="1"/>
</dbReference>
<evidence type="ECO:0000313" key="10">
    <source>
        <dbReference type="EMBL" id="KEZ87616.1"/>
    </source>
</evidence>
<keyword evidence="3" id="KW-1003">Cell membrane</keyword>
<evidence type="ECO:0000256" key="7">
    <source>
        <dbReference type="ARBA" id="ARBA00023136"/>
    </source>
</evidence>
<dbReference type="STRING" id="318464.IO99_04940"/>
<keyword evidence="11" id="KW-1185">Reference proteome</keyword>
<name>A0A084JF82_9CLOT</name>
<evidence type="ECO:0000256" key="5">
    <source>
        <dbReference type="ARBA" id="ARBA00022692"/>
    </source>
</evidence>
<accession>A0A084JF82</accession>
<evidence type="ECO:0000256" key="8">
    <source>
        <dbReference type="SAM" id="Phobius"/>
    </source>
</evidence>
<dbReference type="GO" id="GO:0005886">
    <property type="term" value="C:plasma membrane"/>
    <property type="evidence" value="ECO:0007669"/>
    <property type="project" value="UniProtKB-SubCell"/>
</dbReference>
<evidence type="ECO:0000259" key="9">
    <source>
        <dbReference type="Pfam" id="PF02397"/>
    </source>
</evidence>
<comment type="similarity">
    <text evidence="2">Belongs to the bacterial sugar transferase family.</text>
</comment>
<evidence type="ECO:0000256" key="1">
    <source>
        <dbReference type="ARBA" id="ARBA00004236"/>
    </source>
</evidence>
<keyword evidence="5 8" id="KW-0812">Transmembrane</keyword>
<gene>
    <name evidence="10" type="ORF">IO99_04940</name>
</gene>
<dbReference type="PANTHER" id="PTHR30576">
    <property type="entry name" value="COLANIC BIOSYNTHESIS UDP-GLUCOSE LIPID CARRIER TRANSFERASE"/>
    <property type="match status" value="1"/>
</dbReference>
<organism evidence="10 11">
    <name type="scientific">Clostridium sulfidigenes</name>
    <dbReference type="NCBI Taxonomy" id="318464"/>
    <lineage>
        <taxon>Bacteria</taxon>
        <taxon>Bacillati</taxon>
        <taxon>Bacillota</taxon>
        <taxon>Clostridia</taxon>
        <taxon>Eubacteriales</taxon>
        <taxon>Clostridiaceae</taxon>
        <taxon>Clostridium</taxon>
    </lineage>
</organism>
<dbReference type="InterPro" id="IPR003362">
    <property type="entry name" value="Bact_transf"/>
</dbReference>
<keyword evidence="4" id="KW-0808">Transferase</keyword>
<dbReference type="RefSeq" id="WP_035130885.1">
    <property type="nucleotide sequence ID" value="NZ_JPMD01000010.1"/>
</dbReference>
<dbReference type="PANTHER" id="PTHR30576:SF4">
    <property type="entry name" value="UNDECAPRENYL-PHOSPHATE GALACTOSE PHOSPHOTRANSFERASE"/>
    <property type="match status" value="1"/>
</dbReference>